<feature type="repeat" description="PPR" evidence="2">
    <location>
        <begin position="223"/>
        <end position="257"/>
    </location>
</feature>
<dbReference type="InterPro" id="IPR046960">
    <property type="entry name" value="PPR_At4g14850-like_plant"/>
</dbReference>
<evidence type="ECO:0000313" key="3">
    <source>
        <dbReference type="EMBL" id="KAJ9183245.1"/>
    </source>
</evidence>
<dbReference type="Pfam" id="PF01535">
    <property type="entry name" value="PPR"/>
    <property type="match status" value="7"/>
</dbReference>
<feature type="repeat" description="PPR" evidence="2">
    <location>
        <begin position="122"/>
        <end position="156"/>
    </location>
</feature>
<evidence type="ECO:0008006" key="5">
    <source>
        <dbReference type="Google" id="ProtNLM"/>
    </source>
</evidence>
<dbReference type="PANTHER" id="PTHR47926:SF480">
    <property type="entry name" value="TETRATRICOPEPTIDE REPEAT-LIKE SUPERFAMILY PROTEIN ISOFORM 1"/>
    <property type="match status" value="1"/>
</dbReference>
<sequence>MSAASALNRLLSNKTFNSQTQPTSAKALTNTILDLLKANQLRKAVSILFASPYPVPYSLYARLFQLCSSTLAIVEARKVESHLVTFSPTPPIFLLNRAIEIYGKCKCLEDAKELFDEMPQRDGGSWNAIIKAYTQCGSAKKALDLFKDMNKEGVLANEITFASVLGSCGDVLALSLSRQIHGLIMKYGFSGNVVLGSALVDVYGKCKAMSEARLMFDEIENSNDVTWNVIVRRYLEAGNGREAVIMFFKMFQTDVRPLNFTFSNALIACSAMHALKEGMQIHGVAIKINYEENETVSSSLSNMYAKCGKIESARMVFDQPGEKDLISWTSIVSAYAISGKTREARELFDEMPERSVISWNAMLAGYTHSLQWEEALDFVCLMRRTTEDIDHITLGLLLNVCAGLSDVEMGKQVHGFIYRHGFSSNILVCNALLDMYGKCGNLKSARVWFYQMSQSRDNISWNALLTSYARHRQSEQAMMIFGEMQWETRPSIFTFGTLLAACANIFALCQGKQIHGFMIRNGYDIDIVIRGALVDMYSKCRCIAYAVTVFREAASRDVVLWNSIILGCCHNGRGEEVLKLFELMVEEGIKPDQATFQGVLLACIIEGRVDLASQYFNSMSNEYCIIPRLEHYEFMIELFIRYRCMNELEDFVKGMPFDPTASILARVFDACKEHGWSRLGKWAAEQLNE</sequence>
<dbReference type="PROSITE" id="PS51375">
    <property type="entry name" value="PPR"/>
    <property type="match status" value="5"/>
</dbReference>
<name>A0ABQ9MV37_HEVBR</name>
<reference evidence="3" key="1">
    <citation type="journal article" date="2023" name="Plant Biotechnol. J.">
        <title>Chromosome-level wild Hevea brasiliensis genome provides new tools for genomic-assisted breeding and valuable loci to elevate rubber yield.</title>
        <authorList>
            <person name="Cheng H."/>
            <person name="Song X."/>
            <person name="Hu Y."/>
            <person name="Wu T."/>
            <person name="Yang Q."/>
            <person name="An Z."/>
            <person name="Feng S."/>
            <person name="Deng Z."/>
            <person name="Wu W."/>
            <person name="Zeng X."/>
            <person name="Tu M."/>
            <person name="Wang X."/>
            <person name="Huang H."/>
        </authorList>
    </citation>
    <scope>NUCLEOTIDE SEQUENCE</scope>
    <source>
        <strain evidence="3">MT/VB/25A 57/8</strain>
    </source>
</reference>
<comment type="caution">
    <text evidence="3">The sequence shown here is derived from an EMBL/GenBank/DDBJ whole genome shotgun (WGS) entry which is preliminary data.</text>
</comment>
<dbReference type="NCBIfam" id="TIGR00756">
    <property type="entry name" value="PPR"/>
    <property type="match status" value="5"/>
</dbReference>
<keyword evidence="1" id="KW-0677">Repeat</keyword>
<dbReference type="Gene3D" id="1.25.40.10">
    <property type="entry name" value="Tetratricopeptide repeat domain"/>
    <property type="match status" value="5"/>
</dbReference>
<dbReference type="Proteomes" id="UP001174677">
    <property type="component" value="Chromosome 4"/>
</dbReference>
<keyword evidence="4" id="KW-1185">Reference proteome</keyword>
<evidence type="ECO:0000256" key="2">
    <source>
        <dbReference type="PROSITE-ProRule" id="PRU00708"/>
    </source>
</evidence>
<evidence type="ECO:0000313" key="4">
    <source>
        <dbReference type="Proteomes" id="UP001174677"/>
    </source>
</evidence>
<dbReference type="EMBL" id="JARPOI010000004">
    <property type="protein sequence ID" value="KAJ9183245.1"/>
    <property type="molecule type" value="Genomic_DNA"/>
</dbReference>
<feature type="repeat" description="PPR" evidence="2">
    <location>
        <begin position="324"/>
        <end position="358"/>
    </location>
</feature>
<dbReference type="Pfam" id="PF13041">
    <property type="entry name" value="PPR_2"/>
    <property type="match status" value="3"/>
</dbReference>
<feature type="repeat" description="PPR" evidence="2">
    <location>
        <begin position="457"/>
        <end position="491"/>
    </location>
</feature>
<dbReference type="InterPro" id="IPR002885">
    <property type="entry name" value="PPR_rpt"/>
</dbReference>
<accession>A0ABQ9MV37</accession>
<gene>
    <name evidence="3" type="ORF">P3X46_007129</name>
</gene>
<feature type="repeat" description="PPR" evidence="2">
    <location>
        <begin position="557"/>
        <end position="591"/>
    </location>
</feature>
<evidence type="ECO:0000256" key="1">
    <source>
        <dbReference type="ARBA" id="ARBA00022737"/>
    </source>
</evidence>
<dbReference type="PANTHER" id="PTHR47926">
    <property type="entry name" value="PENTATRICOPEPTIDE REPEAT-CONTAINING PROTEIN"/>
    <property type="match status" value="1"/>
</dbReference>
<dbReference type="InterPro" id="IPR011990">
    <property type="entry name" value="TPR-like_helical_dom_sf"/>
</dbReference>
<protein>
    <recommendedName>
        <fullName evidence="5">Pentacotripeptide-repeat region of PRORP domain-containing protein</fullName>
    </recommendedName>
</protein>
<organism evidence="3 4">
    <name type="scientific">Hevea brasiliensis</name>
    <name type="common">Para rubber tree</name>
    <name type="synonym">Siphonia brasiliensis</name>
    <dbReference type="NCBI Taxonomy" id="3981"/>
    <lineage>
        <taxon>Eukaryota</taxon>
        <taxon>Viridiplantae</taxon>
        <taxon>Streptophyta</taxon>
        <taxon>Embryophyta</taxon>
        <taxon>Tracheophyta</taxon>
        <taxon>Spermatophyta</taxon>
        <taxon>Magnoliopsida</taxon>
        <taxon>eudicotyledons</taxon>
        <taxon>Gunneridae</taxon>
        <taxon>Pentapetalae</taxon>
        <taxon>rosids</taxon>
        <taxon>fabids</taxon>
        <taxon>Malpighiales</taxon>
        <taxon>Euphorbiaceae</taxon>
        <taxon>Crotonoideae</taxon>
        <taxon>Micrandreae</taxon>
        <taxon>Hevea</taxon>
    </lineage>
</organism>
<proteinExistence type="predicted"/>